<accession>A0AAI9Y0B3</accession>
<dbReference type="PANTHER" id="PTHR38788:SF3">
    <property type="entry name" value="CLR5 DOMAIN-CONTAINING PROTEIN"/>
    <property type="match status" value="1"/>
</dbReference>
<feature type="domain" description="Clr5" evidence="2">
    <location>
        <begin position="108"/>
        <end position="182"/>
    </location>
</feature>
<dbReference type="AlphaFoldDB" id="A0AAI9Y0B3"/>
<dbReference type="PANTHER" id="PTHR38788">
    <property type="entry name" value="CLR5 DOMAIN-CONTAINING PROTEIN"/>
    <property type="match status" value="1"/>
</dbReference>
<evidence type="ECO:0000313" key="4">
    <source>
        <dbReference type="Proteomes" id="UP001239795"/>
    </source>
</evidence>
<dbReference type="Pfam" id="PF14420">
    <property type="entry name" value="Clr5"/>
    <property type="match status" value="1"/>
</dbReference>
<dbReference type="InterPro" id="IPR025676">
    <property type="entry name" value="Clr5_dom"/>
</dbReference>
<name>A0AAI9Y0B3_9PEZI</name>
<comment type="caution">
    <text evidence="3">The sequence shown here is derived from an EMBL/GenBank/DDBJ whole genome shotgun (WGS) entry which is preliminary data.</text>
</comment>
<evidence type="ECO:0000256" key="1">
    <source>
        <dbReference type="SAM" id="MobiDB-lite"/>
    </source>
</evidence>
<evidence type="ECO:0000313" key="3">
    <source>
        <dbReference type="EMBL" id="KAK1469725.1"/>
    </source>
</evidence>
<evidence type="ECO:0000259" key="2">
    <source>
        <dbReference type="Pfam" id="PF14420"/>
    </source>
</evidence>
<feature type="region of interest" description="Disordered" evidence="1">
    <location>
        <begin position="231"/>
        <end position="272"/>
    </location>
</feature>
<proteinExistence type="predicted"/>
<organism evidence="3 4">
    <name type="scientific">Colletotrichum melonis</name>
    <dbReference type="NCBI Taxonomy" id="1209925"/>
    <lineage>
        <taxon>Eukaryota</taxon>
        <taxon>Fungi</taxon>
        <taxon>Dikarya</taxon>
        <taxon>Ascomycota</taxon>
        <taxon>Pezizomycotina</taxon>
        <taxon>Sordariomycetes</taxon>
        <taxon>Hypocreomycetidae</taxon>
        <taxon>Glomerellales</taxon>
        <taxon>Glomerellaceae</taxon>
        <taxon>Colletotrichum</taxon>
        <taxon>Colletotrichum acutatum species complex</taxon>
    </lineage>
</organism>
<sequence>MGPGNVISYRQQLTSSRLANSPPPSPLNSAALLPNHPTSLAFLFQPYSGRSPMFSTIAHRETPHAESGVTMFAPATAAAAQYDDDIILDACSDTVGISLVKSPPYATEEVWKVMQATITRLYQSEDKSLKEVKAIMERDHFFFATYVFFLFVARALEWELTIKSLYRERMFKSRIVRWGLDKKLKEPEVLHMLELKRKRQAAGKDSRFSIEDQDVDWDRVEQYLKRRPDLHNTTIKRKHTPGKSTTATTLKRKITCRTPSPSPSRSPVLHASSASPTIITPLPSLLAPSPSLDTDIQSNVLHLFSTYHTSAFQTGTWVLDDAHLCENDFVHVVQTLTEIGKVPGLLQRNQIPTGLRTLRRALASFRHVLLIREPRFYYSMLVNILTLQGNIQVLEYSIRYIHAVHCEILGEGHPLSVVWSKLRDLPQEIRLETLRSVFAVICLQFETEAGFNSEHALDVLIMRCSLLRLLGNVDGGEFRAVIRGYTAAATEALRQDNYQLSCRILLGVATALLDAGDVEQAERTLCQIGSTISIRSQVAAHNRNSTNRKQQQEDEQLSFQTQQADRCSMSSLCSHASHDGQDEGASETKIIYGYYKGVWEPWSKWSPAVVKRVLDTHRRARERDIWAARLWADVLLAVR</sequence>
<keyword evidence="4" id="KW-1185">Reference proteome</keyword>
<protein>
    <recommendedName>
        <fullName evidence="2">Clr5 domain-containing protein</fullName>
    </recommendedName>
</protein>
<gene>
    <name evidence="3" type="ORF">CMEL01_01492</name>
</gene>
<dbReference type="EMBL" id="MLGG01000001">
    <property type="protein sequence ID" value="KAK1469725.1"/>
    <property type="molecule type" value="Genomic_DNA"/>
</dbReference>
<dbReference type="Proteomes" id="UP001239795">
    <property type="component" value="Unassembled WGS sequence"/>
</dbReference>
<reference evidence="3 4" key="1">
    <citation type="submission" date="2016-10" db="EMBL/GenBank/DDBJ databases">
        <title>The genome sequence of Colletotrichum fioriniae PJ7.</title>
        <authorList>
            <person name="Baroncelli R."/>
        </authorList>
    </citation>
    <scope>NUCLEOTIDE SEQUENCE [LARGE SCALE GENOMIC DNA]</scope>
    <source>
        <strain evidence="3">Col 31</strain>
    </source>
</reference>